<evidence type="ECO:0000313" key="2">
    <source>
        <dbReference type="EMBL" id="WRO22924.1"/>
    </source>
</evidence>
<dbReference type="InterPro" id="IPR001680">
    <property type="entry name" value="WD40_rpt"/>
</dbReference>
<name>A0AAU0USW3_9FIRM</name>
<evidence type="ECO:0000256" key="1">
    <source>
        <dbReference type="SAM" id="SignalP"/>
    </source>
</evidence>
<dbReference type="PANTHER" id="PTHR47197:SF3">
    <property type="entry name" value="DIHYDRO-HEME D1 DEHYDROGENASE"/>
    <property type="match status" value="1"/>
</dbReference>
<dbReference type="Proteomes" id="UP001329915">
    <property type="component" value="Chromosome"/>
</dbReference>
<keyword evidence="1" id="KW-0732">Signal</keyword>
<dbReference type="InterPro" id="IPR015943">
    <property type="entry name" value="WD40/YVTN_repeat-like_dom_sf"/>
</dbReference>
<dbReference type="InterPro" id="IPR051200">
    <property type="entry name" value="Host-pathogen_enzymatic-act"/>
</dbReference>
<dbReference type="SUPFAM" id="SSF50974">
    <property type="entry name" value="Nitrous oxide reductase, N-terminal domain"/>
    <property type="match status" value="1"/>
</dbReference>
<feature type="chain" id="PRO_5043602876" evidence="1">
    <location>
        <begin position="21"/>
        <end position="326"/>
    </location>
</feature>
<dbReference type="SMART" id="SM00320">
    <property type="entry name" value="WD40"/>
    <property type="match status" value="4"/>
</dbReference>
<accession>A0AAU0USW3</accession>
<dbReference type="EMBL" id="CP121694">
    <property type="protein sequence ID" value="WRO22924.1"/>
    <property type="molecule type" value="Genomic_DNA"/>
</dbReference>
<proteinExistence type="predicted"/>
<gene>
    <name evidence="2" type="ORF">MFMK1_002769</name>
</gene>
<protein>
    <submittedName>
        <fullName evidence="2">YncE family protein</fullName>
    </submittedName>
</protein>
<evidence type="ECO:0000313" key="3">
    <source>
        <dbReference type="Proteomes" id="UP001329915"/>
    </source>
</evidence>
<dbReference type="KEGG" id="dbc:MFMK1_002769"/>
<feature type="signal peptide" evidence="1">
    <location>
        <begin position="1"/>
        <end position="20"/>
    </location>
</feature>
<dbReference type="Pfam" id="PF10282">
    <property type="entry name" value="Lactonase"/>
    <property type="match status" value="1"/>
</dbReference>
<organism evidence="2 3">
    <name type="scientific">Metallumcola ferriviriculae</name>
    <dbReference type="NCBI Taxonomy" id="3039180"/>
    <lineage>
        <taxon>Bacteria</taxon>
        <taxon>Bacillati</taxon>
        <taxon>Bacillota</taxon>
        <taxon>Clostridia</taxon>
        <taxon>Neomoorellales</taxon>
        <taxon>Desulfitibacteraceae</taxon>
        <taxon>Metallumcola</taxon>
    </lineage>
</organism>
<sequence>MSKKVLLSLMLLLFVVGLTACSAAEQYLVYVPNAGDGTVTVYDTSTQKVKQTISVGKTASHGVAVTPDNRYLYTGDLDGGNIYVVDTQTGKKVKTINVGERTHGVDISPDGKYVLVAAGRSGGPILAVIDTTTNEIAQTITEGMAGPTHMSFSPDGQRAYIADPVANGVIVVDMKTFKVEGVWDSGSEGAQETRPSSDGKYLYVANYEGGTIGVLDTGSGKLEKIIPTGEKTHAVAVSPDNRYIWVVAQGQGTVQVIDVEADYKVAQVIDVTPSPNHVSFTPDGQNVFITDSKENRVYIFNAKDYSELYHYDVGASPHEIDFVSVQ</sequence>
<dbReference type="InterPro" id="IPR018391">
    <property type="entry name" value="PQQ_b-propeller_rpt"/>
</dbReference>
<dbReference type="Gene3D" id="2.130.10.10">
    <property type="entry name" value="YVTN repeat-like/Quinoprotein amine dehydrogenase"/>
    <property type="match status" value="2"/>
</dbReference>
<dbReference type="SMART" id="SM00564">
    <property type="entry name" value="PQQ"/>
    <property type="match status" value="4"/>
</dbReference>
<dbReference type="PANTHER" id="PTHR47197">
    <property type="entry name" value="PROTEIN NIRF"/>
    <property type="match status" value="1"/>
</dbReference>
<dbReference type="PROSITE" id="PS51257">
    <property type="entry name" value="PROKAR_LIPOPROTEIN"/>
    <property type="match status" value="1"/>
</dbReference>
<keyword evidence="3" id="KW-1185">Reference proteome</keyword>
<dbReference type="RefSeq" id="WP_366922319.1">
    <property type="nucleotide sequence ID" value="NZ_CP121694.1"/>
</dbReference>
<reference evidence="2 3" key="1">
    <citation type="submission" date="2023-04" db="EMBL/GenBank/DDBJ databases">
        <authorList>
            <person name="Hsu D."/>
        </authorList>
    </citation>
    <scope>NUCLEOTIDE SEQUENCE [LARGE SCALE GENOMIC DNA]</scope>
    <source>
        <strain evidence="2 3">MK1</strain>
    </source>
</reference>
<dbReference type="InterPro" id="IPR019405">
    <property type="entry name" value="Lactonase_7-beta_prop"/>
</dbReference>
<dbReference type="AlphaFoldDB" id="A0AAU0USW3"/>
<dbReference type="InterPro" id="IPR011045">
    <property type="entry name" value="N2O_reductase_N"/>
</dbReference>